<evidence type="ECO:0000256" key="4">
    <source>
        <dbReference type="ARBA" id="ARBA00022692"/>
    </source>
</evidence>
<keyword evidence="6 7" id="KW-0472">Membrane</keyword>
<name>A0A0C1R1M4_9CLOT</name>
<evidence type="ECO:0000256" key="7">
    <source>
        <dbReference type="SAM" id="Phobius"/>
    </source>
</evidence>
<dbReference type="EMBL" id="AYSO01000015">
    <property type="protein sequence ID" value="KIE47327.1"/>
    <property type="molecule type" value="Genomic_DNA"/>
</dbReference>
<sequence length="175" mass="19680">MKCLKRYSFFIIILVITLIITLIDFNKGQNIGLIALDSFKQMLAVLPPIMLLLGLLDIWMPRETMIKYMGNNSGILGVVLAILLGSLAAGPVYAAFPITAIFIKKGAKFSNIMVFMGAWCTTKIPTFLFELSALGYKYTFTRLLVNLPSIILLAYLIEKLLSKNDLEEIYNKFKE</sequence>
<evidence type="ECO:0000256" key="2">
    <source>
        <dbReference type="ARBA" id="ARBA00006386"/>
    </source>
</evidence>
<keyword evidence="3" id="KW-1003">Cell membrane</keyword>
<dbReference type="InterPro" id="IPR005524">
    <property type="entry name" value="DUF318"/>
</dbReference>
<protein>
    <submittedName>
        <fullName evidence="8">Putative permease family protein</fullName>
    </submittedName>
</protein>
<dbReference type="AlphaFoldDB" id="A0A0C1R1M4"/>
<evidence type="ECO:0000256" key="1">
    <source>
        <dbReference type="ARBA" id="ARBA00004651"/>
    </source>
</evidence>
<feature type="transmembrane region" description="Helical" evidence="7">
    <location>
        <begin position="43"/>
        <end position="61"/>
    </location>
</feature>
<gene>
    <name evidence="8" type="ORF">U732_1397</name>
</gene>
<keyword evidence="9" id="KW-1185">Reference proteome</keyword>
<comment type="similarity">
    <text evidence="2">Belongs to the UPF0718 family.</text>
</comment>
<keyword evidence="5 7" id="KW-1133">Transmembrane helix</keyword>
<dbReference type="STRING" id="29341.RSJ17_13235"/>
<proteinExistence type="inferred from homology"/>
<dbReference type="GO" id="GO:0005886">
    <property type="term" value="C:plasma membrane"/>
    <property type="evidence" value="ECO:0007669"/>
    <property type="project" value="UniProtKB-SubCell"/>
</dbReference>
<keyword evidence="4 7" id="KW-0812">Transmembrane</keyword>
<dbReference type="OrthoDB" id="9798408at2"/>
<accession>A0A0C1R1M4</accession>
<feature type="transmembrane region" description="Helical" evidence="7">
    <location>
        <begin position="7"/>
        <end position="23"/>
    </location>
</feature>
<organism evidence="8 9">
    <name type="scientific">Clostridium argentinense CDC 2741</name>
    <dbReference type="NCBI Taxonomy" id="1418104"/>
    <lineage>
        <taxon>Bacteria</taxon>
        <taxon>Bacillati</taxon>
        <taxon>Bacillota</taxon>
        <taxon>Clostridia</taxon>
        <taxon>Eubacteriales</taxon>
        <taxon>Clostridiaceae</taxon>
        <taxon>Clostridium</taxon>
    </lineage>
</organism>
<evidence type="ECO:0000313" key="9">
    <source>
        <dbReference type="Proteomes" id="UP000031366"/>
    </source>
</evidence>
<reference evidence="8 9" key="1">
    <citation type="journal article" date="2015" name="Infect. Genet. Evol.">
        <title>Genomic sequences of six botulinum neurotoxin-producing strains representing three clostridial species illustrate the mobility and diversity of botulinum neurotoxin genes.</title>
        <authorList>
            <person name="Smith T.J."/>
            <person name="Hill K.K."/>
            <person name="Xie G."/>
            <person name="Foley B.T."/>
            <person name="Williamson C.H."/>
            <person name="Foster J.T."/>
            <person name="Johnson S.L."/>
            <person name="Chertkov O."/>
            <person name="Teshima H."/>
            <person name="Gibbons H.S."/>
            <person name="Johnsky L.A."/>
            <person name="Karavis M.A."/>
            <person name="Smith L.A."/>
        </authorList>
    </citation>
    <scope>NUCLEOTIDE SEQUENCE [LARGE SCALE GENOMIC DNA]</scope>
    <source>
        <strain evidence="8 9">CDC 2741</strain>
    </source>
</reference>
<comment type="caution">
    <text evidence="8">The sequence shown here is derived from an EMBL/GenBank/DDBJ whole genome shotgun (WGS) entry which is preliminary data.</text>
</comment>
<evidence type="ECO:0000313" key="8">
    <source>
        <dbReference type="EMBL" id="KIE47327.1"/>
    </source>
</evidence>
<dbReference type="Pfam" id="PF03773">
    <property type="entry name" value="ArsP_1"/>
    <property type="match status" value="1"/>
</dbReference>
<feature type="transmembrane region" description="Helical" evidence="7">
    <location>
        <begin position="109"/>
        <end position="128"/>
    </location>
</feature>
<feature type="transmembrane region" description="Helical" evidence="7">
    <location>
        <begin position="73"/>
        <end position="103"/>
    </location>
</feature>
<dbReference type="RefSeq" id="WP_039632367.1">
    <property type="nucleotide sequence ID" value="NZ_AYSO01000015.1"/>
</dbReference>
<comment type="subcellular location">
    <subcellularLocation>
        <location evidence="1">Cell membrane</location>
        <topology evidence="1">Multi-pass membrane protein</topology>
    </subcellularLocation>
</comment>
<evidence type="ECO:0000256" key="6">
    <source>
        <dbReference type="ARBA" id="ARBA00023136"/>
    </source>
</evidence>
<feature type="transmembrane region" description="Helical" evidence="7">
    <location>
        <begin position="140"/>
        <end position="157"/>
    </location>
</feature>
<evidence type="ECO:0000256" key="5">
    <source>
        <dbReference type="ARBA" id="ARBA00022989"/>
    </source>
</evidence>
<evidence type="ECO:0000256" key="3">
    <source>
        <dbReference type="ARBA" id="ARBA00022475"/>
    </source>
</evidence>
<dbReference type="Proteomes" id="UP000031366">
    <property type="component" value="Unassembled WGS sequence"/>
</dbReference>